<evidence type="ECO:0000313" key="3">
    <source>
        <dbReference type="Proteomes" id="UP000645462"/>
    </source>
</evidence>
<dbReference type="Pfam" id="PF03713">
    <property type="entry name" value="DUF305"/>
    <property type="match status" value="1"/>
</dbReference>
<dbReference type="Gene3D" id="1.20.1260.10">
    <property type="match status" value="1"/>
</dbReference>
<proteinExistence type="predicted"/>
<dbReference type="RefSeq" id="WP_188484198.1">
    <property type="nucleotide sequence ID" value="NZ_BMFC01000022.1"/>
</dbReference>
<accession>A0ABQ1LDZ9</accession>
<evidence type="ECO:0000313" key="2">
    <source>
        <dbReference type="EMBL" id="GGC22098.1"/>
    </source>
</evidence>
<comment type="caution">
    <text evidence="2">The sequence shown here is derived from an EMBL/GenBank/DDBJ whole genome shotgun (WGS) entry which is preliminary data.</text>
</comment>
<organism evidence="2 3">
    <name type="scientific">Marivita lacus</name>
    <dbReference type="NCBI Taxonomy" id="1323742"/>
    <lineage>
        <taxon>Bacteria</taxon>
        <taxon>Pseudomonadati</taxon>
        <taxon>Pseudomonadota</taxon>
        <taxon>Alphaproteobacteria</taxon>
        <taxon>Rhodobacterales</taxon>
        <taxon>Roseobacteraceae</taxon>
        <taxon>Marivita</taxon>
    </lineage>
</organism>
<feature type="domain" description="DUF305" evidence="1">
    <location>
        <begin position="17"/>
        <end position="63"/>
    </location>
</feature>
<dbReference type="InterPro" id="IPR012347">
    <property type="entry name" value="Ferritin-like"/>
</dbReference>
<evidence type="ECO:0000259" key="1">
    <source>
        <dbReference type="Pfam" id="PF03713"/>
    </source>
</evidence>
<name>A0ABQ1LDZ9_9RHOB</name>
<reference evidence="3" key="1">
    <citation type="journal article" date="2019" name="Int. J. Syst. Evol. Microbiol.">
        <title>The Global Catalogue of Microorganisms (GCM) 10K type strain sequencing project: providing services to taxonomists for standard genome sequencing and annotation.</title>
        <authorList>
            <consortium name="The Broad Institute Genomics Platform"/>
            <consortium name="The Broad Institute Genome Sequencing Center for Infectious Disease"/>
            <person name="Wu L."/>
            <person name="Ma J."/>
        </authorList>
    </citation>
    <scope>NUCLEOTIDE SEQUENCE [LARGE SCALE GENOMIC DNA]</scope>
    <source>
        <strain evidence="3">CGMCC 1.12478</strain>
    </source>
</reference>
<sequence>MVTGVKHEDTYVACVFGMIPHEMGVISMAHTQIAAGSDTKNMEWARHIIFEHTQEIHAMLAWLEAREIDVPDSCPALPNTASHCGPGLNA</sequence>
<dbReference type="InterPro" id="IPR005183">
    <property type="entry name" value="DUF305_CopM-like"/>
</dbReference>
<dbReference type="Proteomes" id="UP000645462">
    <property type="component" value="Unassembled WGS sequence"/>
</dbReference>
<protein>
    <recommendedName>
        <fullName evidence="1">DUF305 domain-containing protein</fullName>
    </recommendedName>
</protein>
<dbReference type="EMBL" id="BMFC01000022">
    <property type="protein sequence ID" value="GGC22098.1"/>
    <property type="molecule type" value="Genomic_DNA"/>
</dbReference>
<gene>
    <name evidence="2" type="ORF">GCM10011363_43360</name>
</gene>
<keyword evidence="3" id="KW-1185">Reference proteome</keyword>